<dbReference type="EMBL" id="JAULSV010000001">
    <property type="protein sequence ID" value="KAK0655397.1"/>
    <property type="molecule type" value="Genomic_DNA"/>
</dbReference>
<comment type="caution">
    <text evidence="2">The sequence shown here is derived from an EMBL/GenBank/DDBJ whole genome shotgun (WGS) entry which is preliminary data.</text>
</comment>
<protein>
    <submittedName>
        <fullName evidence="2">Uncharacterized protein</fullName>
    </submittedName>
</protein>
<feature type="compositionally biased region" description="Polar residues" evidence="1">
    <location>
        <begin position="97"/>
        <end position="106"/>
    </location>
</feature>
<reference evidence="2" key="1">
    <citation type="submission" date="2023-06" db="EMBL/GenBank/DDBJ databases">
        <title>Genome-scale phylogeny and comparative genomics of the fungal order Sordariales.</title>
        <authorList>
            <consortium name="Lawrence Berkeley National Laboratory"/>
            <person name="Hensen N."/>
            <person name="Bonometti L."/>
            <person name="Westerberg I."/>
            <person name="Brannstrom I.O."/>
            <person name="Guillou S."/>
            <person name="Cros-Aarteil S."/>
            <person name="Calhoun S."/>
            <person name="Haridas S."/>
            <person name="Kuo A."/>
            <person name="Mondo S."/>
            <person name="Pangilinan J."/>
            <person name="Riley R."/>
            <person name="Labutti K."/>
            <person name="Andreopoulos B."/>
            <person name="Lipzen A."/>
            <person name="Chen C."/>
            <person name="Yanf M."/>
            <person name="Daum C."/>
            <person name="Ng V."/>
            <person name="Clum A."/>
            <person name="Steindorff A."/>
            <person name="Ohm R."/>
            <person name="Martin F."/>
            <person name="Silar P."/>
            <person name="Natvig D."/>
            <person name="Lalanne C."/>
            <person name="Gautier V."/>
            <person name="Ament-Velasquez S.L."/>
            <person name="Kruys A."/>
            <person name="Hutchinson M.I."/>
            <person name="Powell A.J."/>
            <person name="Barry K."/>
            <person name="Miller A.N."/>
            <person name="Grigoriev I.V."/>
            <person name="Debuchy R."/>
            <person name="Gladieux P."/>
            <person name="Thoren M.H."/>
            <person name="Johannesson H."/>
        </authorList>
    </citation>
    <scope>NUCLEOTIDE SEQUENCE</scope>
    <source>
        <strain evidence="2">SMH2532-1</strain>
    </source>
</reference>
<evidence type="ECO:0000313" key="2">
    <source>
        <dbReference type="EMBL" id="KAK0655397.1"/>
    </source>
</evidence>
<dbReference type="AlphaFoldDB" id="A0AA39YMQ7"/>
<evidence type="ECO:0000313" key="3">
    <source>
        <dbReference type="Proteomes" id="UP001174936"/>
    </source>
</evidence>
<evidence type="ECO:0000256" key="1">
    <source>
        <dbReference type="SAM" id="MobiDB-lite"/>
    </source>
</evidence>
<feature type="region of interest" description="Disordered" evidence="1">
    <location>
        <begin position="81"/>
        <end position="106"/>
    </location>
</feature>
<accession>A0AA39YMQ7</accession>
<keyword evidence="3" id="KW-1185">Reference proteome</keyword>
<gene>
    <name evidence="2" type="ORF">B0T16DRAFT_396837</name>
</gene>
<organism evidence="2 3">
    <name type="scientific">Cercophora newfieldiana</name>
    <dbReference type="NCBI Taxonomy" id="92897"/>
    <lineage>
        <taxon>Eukaryota</taxon>
        <taxon>Fungi</taxon>
        <taxon>Dikarya</taxon>
        <taxon>Ascomycota</taxon>
        <taxon>Pezizomycotina</taxon>
        <taxon>Sordariomycetes</taxon>
        <taxon>Sordariomycetidae</taxon>
        <taxon>Sordariales</taxon>
        <taxon>Lasiosphaeriaceae</taxon>
        <taxon>Cercophora</taxon>
    </lineage>
</organism>
<sequence length="106" mass="11243">MIMPRARAWLGAEGGRVRGEVDPLDGRSIIGGWNWRFVCSGSVISQHLGPIGCWPVFVPGRLKTPPPGWLSSLEPSWPRFPGSGLVGSGPGNAESLLGSQPASPRE</sequence>
<proteinExistence type="predicted"/>
<feature type="non-terminal residue" evidence="2">
    <location>
        <position position="106"/>
    </location>
</feature>
<dbReference type="Proteomes" id="UP001174936">
    <property type="component" value="Unassembled WGS sequence"/>
</dbReference>
<name>A0AA39YMQ7_9PEZI</name>